<reference evidence="1 2" key="1">
    <citation type="submission" date="2016-07" db="EMBL/GenBank/DDBJ databases">
        <title>Pervasive Adenine N6-methylation of Active Genes in Fungi.</title>
        <authorList>
            <consortium name="DOE Joint Genome Institute"/>
            <person name="Mondo S.J."/>
            <person name="Dannebaum R.O."/>
            <person name="Kuo R.C."/>
            <person name="Labutti K."/>
            <person name="Haridas S."/>
            <person name="Kuo A."/>
            <person name="Salamov A."/>
            <person name="Ahrendt S.R."/>
            <person name="Lipzen A."/>
            <person name="Sullivan W."/>
            <person name="Andreopoulos W.B."/>
            <person name="Clum A."/>
            <person name="Lindquist E."/>
            <person name="Daum C."/>
            <person name="Ramamoorthy G.K."/>
            <person name="Gryganskyi A."/>
            <person name="Culley D."/>
            <person name="Magnuson J.K."/>
            <person name="James T.Y."/>
            <person name="O'Malley M.A."/>
            <person name="Stajich J.E."/>
            <person name="Spatafora J.W."/>
            <person name="Visel A."/>
            <person name="Grigoriev I.V."/>
        </authorList>
    </citation>
    <scope>NUCLEOTIDE SEQUENCE [LARGE SCALE GENOMIC DNA]</scope>
    <source>
        <strain evidence="1 2">NRRL 1336</strain>
    </source>
</reference>
<dbReference type="OrthoDB" id="4506189at2759"/>
<dbReference type="EMBL" id="MCGE01000010">
    <property type="protein sequence ID" value="ORZ16942.1"/>
    <property type="molecule type" value="Genomic_DNA"/>
</dbReference>
<dbReference type="AlphaFoldDB" id="A0A1X2IHR0"/>
<proteinExistence type="predicted"/>
<dbReference type="Proteomes" id="UP000193560">
    <property type="component" value="Unassembled WGS sequence"/>
</dbReference>
<gene>
    <name evidence="1" type="ORF">BCR42DRAFT_326621</name>
</gene>
<comment type="caution">
    <text evidence="1">The sequence shown here is derived from an EMBL/GenBank/DDBJ whole genome shotgun (WGS) entry which is preliminary data.</text>
</comment>
<organism evidence="1 2">
    <name type="scientific">Absidia repens</name>
    <dbReference type="NCBI Taxonomy" id="90262"/>
    <lineage>
        <taxon>Eukaryota</taxon>
        <taxon>Fungi</taxon>
        <taxon>Fungi incertae sedis</taxon>
        <taxon>Mucoromycota</taxon>
        <taxon>Mucoromycotina</taxon>
        <taxon>Mucoromycetes</taxon>
        <taxon>Mucorales</taxon>
        <taxon>Cunninghamellaceae</taxon>
        <taxon>Absidia</taxon>
    </lineage>
</organism>
<name>A0A1X2IHR0_9FUNG</name>
<accession>A0A1X2IHR0</accession>
<sequence>MVATTDEINLQRLLINCENKLKHEQVDLWTGSEKRKYASYINYLQFLQNRVQQTTKQR</sequence>
<protein>
    <submittedName>
        <fullName evidence="1">Uncharacterized protein</fullName>
    </submittedName>
</protein>
<keyword evidence="2" id="KW-1185">Reference proteome</keyword>
<evidence type="ECO:0000313" key="1">
    <source>
        <dbReference type="EMBL" id="ORZ16942.1"/>
    </source>
</evidence>
<evidence type="ECO:0000313" key="2">
    <source>
        <dbReference type="Proteomes" id="UP000193560"/>
    </source>
</evidence>